<dbReference type="EMBL" id="VCHE01000153">
    <property type="protein sequence ID" value="KAB2570072.1"/>
    <property type="molecule type" value="Genomic_DNA"/>
</dbReference>
<dbReference type="AlphaFoldDB" id="A0A5N5CXQ1"/>
<feature type="signal peptide" evidence="1">
    <location>
        <begin position="1"/>
        <end position="19"/>
    </location>
</feature>
<evidence type="ECO:0000313" key="2">
    <source>
        <dbReference type="EMBL" id="KAB2570072.1"/>
    </source>
</evidence>
<evidence type="ECO:0000256" key="1">
    <source>
        <dbReference type="SAM" id="SignalP"/>
    </source>
</evidence>
<protein>
    <submittedName>
        <fullName evidence="2">Clock-controlled pheromone ccg-4</fullName>
    </submittedName>
</protein>
<dbReference type="Proteomes" id="UP000325902">
    <property type="component" value="Unassembled WGS sequence"/>
</dbReference>
<comment type="caution">
    <text evidence="2">The sequence shown here is derived from an EMBL/GenBank/DDBJ whole genome shotgun (WGS) entry which is preliminary data.</text>
</comment>
<feature type="chain" id="PRO_5024856376" evidence="1">
    <location>
        <begin position="20"/>
        <end position="239"/>
    </location>
</feature>
<proteinExistence type="predicted"/>
<name>A0A5N5CXQ1_9PEZI</name>
<reference evidence="2 3" key="1">
    <citation type="journal article" date="2019" name="Sci. Rep.">
        <title>A multi-omics analysis of the grapevine pathogen Lasiodiplodia theobromae reveals that temperature affects the expression of virulence- and pathogenicity-related genes.</title>
        <authorList>
            <person name="Felix C."/>
            <person name="Meneses R."/>
            <person name="Goncalves M.F.M."/>
            <person name="Tilleman L."/>
            <person name="Duarte A.S."/>
            <person name="Jorrin-Novo J.V."/>
            <person name="Van de Peer Y."/>
            <person name="Deforce D."/>
            <person name="Van Nieuwerburgh F."/>
            <person name="Esteves A.C."/>
            <person name="Alves A."/>
        </authorList>
    </citation>
    <scope>NUCLEOTIDE SEQUENCE [LARGE SCALE GENOMIC DNA]</scope>
    <source>
        <strain evidence="2 3">LA-SOL3</strain>
    </source>
</reference>
<gene>
    <name evidence="2" type="primary">ccg-4</name>
    <name evidence="2" type="ORF">DBV05_g11261</name>
</gene>
<keyword evidence="1" id="KW-0732">Signal</keyword>
<accession>A0A5N5CXQ1</accession>
<organism evidence="2 3">
    <name type="scientific">Lasiodiplodia theobromae</name>
    <dbReference type="NCBI Taxonomy" id="45133"/>
    <lineage>
        <taxon>Eukaryota</taxon>
        <taxon>Fungi</taxon>
        <taxon>Dikarya</taxon>
        <taxon>Ascomycota</taxon>
        <taxon>Pezizomycotina</taxon>
        <taxon>Dothideomycetes</taxon>
        <taxon>Dothideomycetes incertae sedis</taxon>
        <taxon>Botryosphaeriales</taxon>
        <taxon>Botryosphaeriaceae</taxon>
        <taxon>Lasiodiplodia</taxon>
    </lineage>
</organism>
<sequence length="239" mass="25873">MKSFAILFASAVAVAATATVDFPQVKRAAEAAAIALAAPEAEPCSGPADLCTMAKRANDLLLEKVGDLYSNYTTEGDHDIFVVRRDPDPAFCGRIRGQPCHKKREAEADPAFCGRIRGQPCHKKREAEAAFCGRIRGQPCHKKREAEAEADPAFCGRIRGQPCHKKREAIAKAEPAFCGRIRGQPCHKLKRAAEALADAAAMPAFCGRIRGQPCHKARRDLEDVSNFANELVGFAEGSE</sequence>
<dbReference type="OrthoDB" id="3920693at2759"/>
<keyword evidence="3" id="KW-1185">Reference proteome</keyword>
<evidence type="ECO:0000313" key="3">
    <source>
        <dbReference type="Proteomes" id="UP000325902"/>
    </source>
</evidence>